<feature type="signal peptide" evidence="4">
    <location>
        <begin position="1"/>
        <end position="19"/>
    </location>
</feature>
<dbReference type="PROSITE" id="PS50022">
    <property type="entry name" value="FA58C_3"/>
    <property type="match status" value="1"/>
</dbReference>
<dbReference type="Proteomes" id="UP000324575">
    <property type="component" value="Unassembled WGS sequence"/>
</dbReference>
<sequence>MKNALLICLFVSICFPSKAQNQHIVANPVNLNYRFQFDEPSRREAVDPVCEYFKGKYYLFASKSGGSWSSTDLVEWTYIPYSTIGTIENYAPTILVLNDTLYYLIGGSPRIFYTTNPDIDDWKELNTKFEHGTADPAFFKDEDTGKVYIYWGCSDVDPIMGIEVDPNNGFKSIKYPKPLIEHNGDKYGWEVPGKNNNESRPGWNEGPCVIKHNGKYYLQYAAPGTEHRNYADGVYIGDHPLGPFTYMENSPFSIKPGGFIGSAGHGHTFKDKFGNWWHIASMSISVRHAFERRLGLFPVYFSGDGNLFSHTVWTDYPFAIPDHKVDFETDNLSAGWHLLSYNQPVSASSTYTSYLSKYANDEKIESWWSAQTGNSGEWWRIDLTKRPTVRAIQVNFADQDFTIKANPGSYVNYQYTIEISDNGENWSQLIDKTQNTADSPHELIVLDNPVQTRYIRIVNKKTMNGKFSLSGFRVFGTGEDGNGLPQEVTGFLVKRNKNDKRRFQLNWDKQTAATGYIVHWGVKENQLNNAIMVLGNQLEAGYFNRDSKYYFSIDAFNKNGVTSGQTIVAGLKKTANNSLSVYPNPSTGIFQVELPAAGRLSVSDVSGRSYYSQFSNEIDTAIDASNYSKGIYILSFISGNEHYKIKLIKK</sequence>
<feature type="chain" id="PRO_5024419466" evidence="4">
    <location>
        <begin position="20"/>
        <end position="650"/>
    </location>
</feature>
<dbReference type="InterPro" id="IPR008979">
    <property type="entry name" value="Galactose-bd-like_sf"/>
</dbReference>
<dbReference type="AlphaFoldDB" id="A0A5M8P0F9"/>
<keyword evidence="4" id="KW-0732">Signal</keyword>
<reference evidence="6 7" key="1">
    <citation type="submission" date="2019-03" db="EMBL/GenBank/DDBJ databases">
        <title>Single cell metagenomics reveals metabolic interactions within the superorganism composed of flagellate Streblomastix strix and complex community of Bacteroidetes bacteria on its surface.</title>
        <authorList>
            <person name="Treitli S.C."/>
            <person name="Kolisko M."/>
            <person name="Husnik F."/>
            <person name="Keeling P."/>
            <person name="Hampl V."/>
        </authorList>
    </citation>
    <scope>NUCLEOTIDE SEQUENCE [LARGE SCALE GENOMIC DNA]</scope>
    <source>
        <strain evidence="6">St1</strain>
    </source>
</reference>
<protein>
    <submittedName>
        <fullName evidence="6">Non-reducing end alpha-L-arabinofuranosidase BoGH43A</fullName>
        <ecNumber evidence="6">3.2.1.55</ecNumber>
    </submittedName>
</protein>
<dbReference type="EC" id="3.2.1.55" evidence="6"/>
<name>A0A5M8P0F9_9BACT</name>
<evidence type="ECO:0000256" key="4">
    <source>
        <dbReference type="SAM" id="SignalP"/>
    </source>
</evidence>
<dbReference type="SUPFAM" id="SSF75005">
    <property type="entry name" value="Arabinanase/levansucrase/invertase"/>
    <property type="match status" value="1"/>
</dbReference>
<comment type="caution">
    <text evidence="6">The sequence shown here is derived from an EMBL/GenBank/DDBJ whole genome shotgun (WGS) entry which is preliminary data.</text>
</comment>
<evidence type="ECO:0000256" key="2">
    <source>
        <dbReference type="ARBA" id="ARBA00022801"/>
    </source>
</evidence>
<dbReference type="PANTHER" id="PTHR42812:SF12">
    <property type="entry name" value="BETA-XYLOSIDASE-RELATED"/>
    <property type="match status" value="1"/>
</dbReference>
<evidence type="ECO:0000313" key="7">
    <source>
        <dbReference type="Proteomes" id="UP000324575"/>
    </source>
</evidence>
<organism evidence="6 7">
    <name type="scientific">Candidatus Ordinivivax streblomastigis</name>
    <dbReference type="NCBI Taxonomy" id="2540710"/>
    <lineage>
        <taxon>Bacteria</taxon>
        <taxon>Pseudomonadati</taxon>
        <taxon>Bacteroidota</taxon>
        <taxon>Bacteroidia</taxon>
        <taxon>Bacteroidales</taxon>
        <taxon>Candidatus Ordinivivax</taxon>
    </lineage>
</organism>
<dbReference type="GO" id="GO:0005975">
    <property type="term" value="P:carbohydrate metabolic process"/>
    <property type="evidence" value="ECO:0007669"/>
    <property type="project" value="InterPro"/>
</dbReference>
<dbReference type="InterPro" id="IPR006710">
    <property type="entry name" value="Glyco_hydro_43"/>
</dbReference>
<dbReference type="InterPro" id="IPR051795">
    <property type="entry name" value="Glycosyl_Hydrlase_43"/>
</dbReference>
<comment type="similarity">
    <text evidence="1">Belongs to the glycosyl hydrolase 43 family.</text>
</comment>
<dbReference type="EMBL" id="SNRX01000012">
    <property type="protein sequence ID" value="KAA6301917.1"/>
    <property type="molecule type" value="Genomic_DNA"/>
</dbReference>
<dbReference type="Gene3D" id="2.115.10.20">
    <property type="entry name" value="Glycosyl hydrolase domain, family 43"/>
    <property type="match status" value="1"/>
</dbReference>
<keyword evidence="2 6" id="KW-0378">Hydrolase</keyword>
<dbReference type="CDD" id="cd08982">
    <property type="entry name" value="GH43-like"/>
    <property type="match status" value="1"/>
</dbReference>
<proteinExistence type="inferred from homology"/>
<evidence type="ECO:0000313" key="6">
    <source>
        <dbReference type="EMBL" id="KAA6301917.1"/>
    </source>
</evidence>
<dbReference type="PANTHER" id="PTHR42812">
    <property type="entry name" value="BETA-XYLOSIDASE"/>
    <property type="match status" value="1"/>
</dbReference>
<feature type="domain" description="F5/8 type C" evidence="5">
    <location>
        <begin position="327"/>
        <end position="477"/>
    </location>
</feature>
<dbReference type="InterPro" id="IPR026444">
    <property type="entry name" value="Secre_tail"/>
</dbReference>
<accession>A0A5M8P0F9</accession>
<gene>
    <name evidence="6" type="ORF">EZS26_001920</name>
</gene>
<keyword evidence="3 6" id="KW-0326">Glycosidase</keyword>
<dbReference type="InterPro" id="IPR000421">
    <property type="entry name" value="FA58C"/>
</dbReference>
<dbReference type="Gene3D" id="2.60.120.260">
    <property type="entry name" value="Galactose-binding domain-like"/>
    <property type="match status" value="1"/>
</dbReference>
<dbReference type="NCBIfam" id="TIGR04183">
    <property type="entry name" value="Por_Secre_tail"/>
    <property type="match status" value="1"/>
</dbReference>
<evidence type="ECO:0000259" key="5">
    <source>
        <dbReference type="PROSITE" id="PS50022"/>
    </source>
</evidence>
<dbReference type="Pfam" id="PF04616">
    <property type="entry name" value="Glyco_hydro_43"/>
    <property type="match status" value="1"/>
</dbReference>
<evidence type="ECO:0000256" key="3">
    <source>
        <dbReference type="ARBA" id="ARBA00023295"/>
    </source>
</evidence>
<dbReference type="InterPro" id="IPR023296">
    <property type="entry name" value="Glyco_hydro_beta-prop_sf"/>
</dbReference>
<dbReference type="Pfam" id="PF18962">
    <property type="entry name" value="Por_Secre_tail"/>
    <property type="match status" value="1"/>
</dbReference>
<dbReference type="GO" id="GO:0046556">
    <property type="term" value="F:alpha-L-arabinofuranosidase activity"/>
    <property type="evidence" value="ECO:0007669"/>
    <property type="project" value="UniProtKB-EC"/>
</dbReference>
<dbReference type="Pfam" id="PF00754">
    <property type="entry name" value="F5_F8_type_C"/>
    <property type="match status" value="1"/>
</dbReference>
<dbReference type="SUPFAM" id="SSF49785">
    <property type="entry name" value="Galactose-binding domain-like"/>
    <property type="match status" value="1"/>
</dbReference>
<evidence type="ECO:0000256" key="1">
    <source>
        <dbReference type="ARBA" id="ARBA00009865"/>
    </source>
</evidence>